<evidence type="ECO:0000313" key="3">
    <source>
        <dbReference type="Proteomes" id="UP000007129"/>
    </source>
</evidence>
<proteinExistence type="predicted"/>
<dbReference type="OrthoDB" id="3777254at2759"/>
<dbReference type="AlphaFoldDB" id="K2R5A1"/>
<organism evidence="2 3">
    <name type="scientific">Macrophomina phaseolina (strain MS6)</name>
    <name type="common">Charcoal rot fungus</name>
    <dbReference type="NCBI Taxonomy" id="1126212"/>
    <lineage>
        <taxon>Eukaryota</taxon>
        <taxon>Fungi</taxon>
        <taxon>Dikarya</taxon>
        <taxon>Ascomycota</taxon>
        <taxon>Pezizomycotina</taxon>
        <taxon>Dothideomycetes</taxon>
        <taxon>Dothideomycetes incertae sedis</taxon>
        <taxon>Botryosphaeriales</taxon>
        <taxon>Botryosphaeriaceae</taxon>
        <taxon>Macrophomina</taxon>
    </lineage>
</organism>
<dbReference type="STRING" id="1126212.K2R5A1"/>
<evidence type="ECO:0000259" key="1">
    <source>
        <dbReference type="Pfam" id="PF13843"/>
    </source>
</evidence>
<dbReference type="HOGENOM" id="CLU_1049992_0_0_1"/>
<reference evidence="2 3" key="1">
    <citation type="journal article" date="2012" name="BMC Genomics">
        <title>Tools to kill: Genome of one of the most destructive plant pathogenic fungi Macrophomina phaseolina.</title>
        <authorList>
            <person name="Islam M.S."/>
            <person name="Haque M.S."/>
            <person name="Islam M.M."/>
            <person name="Emdad E.M."/>
            <person name="Halim A."/>
            <person name="Hossen Q.M.M."/>
            <person name="Hossain M.Z."/>
            <person name="Ahmed B."/>
            <person name="Rahim S."/>
            <person name="Rahman M.S."/>
            <person name="Alam M.M."/>
            <person name="Hou S."/>
            <person name="Wan X."/>
            <person name="Saito J.A."/>
            <person name="Alam M."/>
        </authorList>
    </citation>
    <scope>NUCLEOTIDE SEQUENCE [LARGE SCALE GENOMIC DNA]</scope>
    <source>
        <strain evidence="2 3">MS6</strain>
    </source>
</reference>
<dbReference type="VEuPathDB" id="FungiDB:MPH_13594"/>
<gene>
    <name evidence="2" type="ORF">MPH_13594</name>
</gene>
<dbReference type="InterPro" id="IPR029526">
    <property type="entry name" value="PGBD"/>
</dbReference>
<dbReference type="Proteomes" id="UP000007129">
    <property type="component" value="Unassembled WGS sequence"/>
</dbReference>
<evidence type="ECO:0000313" key="2">
    <source>
        <dbReference type="EMBL" id="EKG09378.1"/>
    </source>
</evidence>
<feature type="domain" description="PiggyBac transposable element-derived protein" evidence="1">
    <location>
        <begin position="29"/>
        <end position="132"/>
    </location>
</feature>
<protein>
    <recommendedName>
        <fullName evidence="1">PiggyBac transposable element-derived protein domain-containing protein</fullName>
    </recommendedName>
</protein>
<sequence length="265" mass="31179">MNEKLTELKIKWSNHIAWGKLYGCLSPDQKILQLAWKDSQIVLFMTTVVDARTTIPRVRKRPNGADKWMKAEFRDQAFKSLNIPEFIDMYNHFMNGVDRADQIRTYYRTNRRNYRTWKPLWNYLFQTTICNASLIWDGPRSFNKEEGRAFEVSYEACLPTDGSFILFQTSETISLRAETAVMVHTMSYLKVRRNVRPVWLKVVRLKQVGKERFFKSFQNSPYGLIRTEKVKKTSTTANQIWLFGMSDSSLSGRNLLRRAYSIIKA</sequence>
<dbReference type="EMBL" id="AHHD01000701">
    <property type="protein sequence ID" value="EKG09378.1"/>
    <property type="molecule type" value="Genomic_DNA"/>
</dbReference>
<accession>K2R5A1</accession>
<name>K2R5A1_MACPH</name>
<comment type="caution">
    <text evidence="2">The sequence shown here is derived from an EMBL/GenBank/DDBJ whole genome shotgun (WGS) entry which is preliminary data.</text>
</comment>
<dbReference type="InParanoid" id="K2R5A1"/>
<dbReference type="Pfam" id="PF13843">
    <property type="entry name" value="DDE_Tnp_1_7"/>
    <property type="match status" value="1"/>
</dbReference>